<dbReference type="AlphaFoldDB" id="A0A0U1NU61"/>
<feature type="domain" description="Helix-turn-helix" evidence="2">
    <location>
        <begin position="20"/>
        <end position="66"/>
    </location>
</feature>
<dbReference type="PANTHER" id="PTHR38431:SF1">
    <property type="entry name" value="BLL2305 PROTEIN"/>
    <property type="match status" value="1"/>
</dbReference>
<protein>
    <submittedName>
        <fullName evidence="3">DNA-binding domain-containing protein</fullName>
    </submittedName>
</protein>
<evidence type="ECO:0000313" key="4">
    <source>
        <dbReference type="Proteomes" id="UP000199087"/>
    </source>
</evidence>
<dbReference type="InterPro" id="IPR009061">
    <property type="entry name" value="DNA-bd_dom_put_sf"/>
</dbReference>
<dbReference type="InterPro" id="IPR024370">
    <property type="entry name" value="PBP_domain"/>
</dbReference>
<dbReference type="Pfam" id="PF12728">
    <property type="entry name" value="HTH_17"/>
    <property type="match status" value="1"/>
</dbReference>
<dbReference type="Pfam" id="PF12727">
    <property type="entry name" value="PBP_like"/>
    <property type="match status" value="1"/>
</dbReference>
<evidence type="ECO:0000313" key="3">
    <source>
        <dbReference type="EMBL" id="CRK81563.1"/>
    </source>
</evidence>
<name>A0A0U1NU61_9BACI</name>
<dbReference type="EMBL" id="CVRB01000001">
    <property type="protein sequence ID" value="CRK81563.1"/>
    <property type="molecule type" value="Genomic_DNA"/>
</dbReference>
<dbReference type="NCBIfam" id="TIGR01764">
    <property type="entry name" value="excise"/>
    <property type="match status" value="1"/>
</dbReference>
<dbReference type="STRING" id="1499688.BN000_01470"/>
<dbReference type="Proteomes" id="UP000199087">
    <property type="component" value="Unassembled WGS sequence"/>
</dbReference>
<evidence type="ECO:0000259" key="1">
    <source>
        <dbReference type="Pfam" id="PF12727"/>
    </source>
</evidence>
<keyword evidence="3" id="KW-0238">DNA-binding</keyword>
<feature type="domain" description="PBP" evidence="1">
    <location>
        <begin position="111"/>
        <end position="293"/>
    </location>
</feature>
<evidence type="ECO:0000259" key="2">
    <source>
        <dbReference type="Pfam" id="PF12728"/>
    </source>
</evidence>
<dbReference type="SUPFAM" id="SSF53850">
    <property type="entry name" value="Periplasmic binding protein-like II"/>
    <property type="match status" value="1"/>
</dbReference>
<accession>A0A0U1NU61</accession>
<dbReference type="PANTHER" id="PTHR38431">
    <property type="entry name" value="BLL2305 PROTEIN"/>
    <property type="match status" value="1"/>
</dbReference>
<reference evidence="4" key="1">
    <citation type="submission" date="2015-05" db="EMBL/GenBank/DDBJ databases">
        <authorList>
            <person name="Urmite Genomes"/>
        </authorList>
    </citation>
    <scope>NUCLEOTIDE SEQUENCE [LARGE SCALE GENOMIC DNA]</scope>
    <source>
        <strain evidence="4">LF1</strain>
    </source>
</reference>
<organism evidence="3 4">
    <name type="scientific">Neobacillus massiliamazoniensis</name>
    <dbReference type="NCBI Taxonomy" id="1499688"/>
    <lineage>
        <taxon>Bacteria</taxon>
        <taxon>Bacillati</taxon>
        <taxon>Bacillota</taxon>
        <taxon>Bacilli</taxon>
        <taxon>Bacillales</taxon>
        <taxon>Bacillaceae</taxon>
        <taxon>Neobacillus</taxon>
    </lineage>
</organism>
<sequence length="319" mass="36621">MGYILNILTIGSVKMDDKAYTPDEVAKIFQISKHTVYELIKRGELQAFKIGNKMRIEHSELERFKEITKAPSRKTRTEQTDSIHHLTEPIRLSGSHDFLVERFIKQATSLQLHIQPSYVGSLEGLMMLYRNHCDIAAIHLLDPLSQEYNLPFIHQLFVHESISVVRFAAREQGFIVAKGNPKQIQDFNDLTRKDIQFINRQKGAGTRFLLDSKLSQKGIDPKNINGYANEEWNHLSTASYISKGRADVAFGIKSAASHLGLDFIPVAKEHFDLVFRFTDEKKQSLKELITYLQSKDFKKSLIDLEGYSIEDLGKIIYQY</sequence>
<dbReference type="InterPro" id="IPR010093">
    <property type="entry name" value="SinI_DNA-bd"/>
</dbReference>
<gene>
    <name evidence="3" type="ORF">BN000_01470</name>
</gene>
<dbReference type="InterPro" id="IPR041657">
    <property type="entry name" value="HTH_17"/>
</dbReference>
<dbReference type="Gene3D" id="3.40.190.10">
    <property type="entry name" value="Periplasmic binding protein-like II"/>
    <property type="match status" value="1"/>
</dbReference>
<proteinExistence type="predicted"/>
<dbReference type="SUPFAM" id="SSF46955">
    <property type="entry name" value="Putative DNA-binding domain"/>
    <property type="match status" value="1"/>
</dbReference>
<dbReference type="GO" id="GO:0003677">
    <property type="term" value="F:DNA binding"/>
    <property type="evidence" value="ECO:0007669"/>
    <property type="project" value="UniProtKB-KW"/>
</dbReference>
<keyword evidence="4" id="KW-1185">Reference proteome</keyword>